<feature type="compositionally biased region" description="Polar residues" evidence="1">
    <location>
        <begin position="451"/>
        <end position="463"/>
    </location>
</feature>
<feature type="region of interest" description="Disordered" evidence="1">
    <location>
        <begin position="217"/>
        <end position="236"/>
    </location>
</feature>
<feature type="region of interest" description="Disordered" evidence="1">
    <location>
        <begin position="447"/>
        <end position="467"/>
    </location>
</feature>
<evidence type="ECO:0000256" key="1">
    <source>
        <dbReference type="SAM" id="MobiDB-lite"/>
    </source>
</evidence>
<protein>
    <submittedName>
        <fullName evidence="2">Uncharacterized protein</fullName>
    </submittedName>
</protein>
<gene>
    <name evidence="2" type="ORF">IW261DRAFT_1424264</name>
</gene>
<evidence type="ECO:0000313" key="3">
    <source>
        <dbReference type="Proteomes" id="UP001175227"/>
    </source>
</evidence>
<name>A0AA39NW06_9AGAR</name>
<evidence type="ECO:0000313" key="2">
    <source>
        <dbReference type="EMBL" id="KAK0472433.1"/>
    </source>
</evidence>
<keyword evidence="3" id="KW-1185">Reference proteome</keyword>
<dbReference type="EMBL" id="JAUEPR010000040">
    <property type="protein sequence ID" value="KAK0472433.1"/>
    <property type="molecule type" value="Genomic_DNA"/>
</dbReference>
<sequence length="495" mass="54105">MPSNPHLESDTFCFGPMDRVPMGWGETEVRELSDRLANDLTTLKPLQWGAVLILWAFNAIWFCDNAHTLRKCSGVPVKWMRVRCACLLHKLELALELEQRPAFAKCACRSPQMLRITYHGPPELLEANTESESEEMAEPAAGPEASRASLPTGDVSLSDEESEGGIERDAQASVAEEELVTEATNAGVEERSPTPPGLDAGSLGSDLLLAGRKRVAPASPVPPVATGEDAREPPLKKAKGFTRTGWPLALNQQLREGQTQPAMRANMEAMQDEGLLLVGRFNQVRSLQGSERLLLRLPPTSKSSSQFPRIGKVAHKYWRIEGSQMNLHPPVGGGTCGSGKLKGLRVPLGRRTFLDGQLDFLGEQIPSPVVMDGEQAALRILIGRHGGSPSWVEHLGGHNICTTLNILNLGSHSIEVKEEVDELIAQGFLYTMNSDPAIMDKKEQCEADTSAYPSNTQPPQGRNDNPRLWEYFGGMGVAFLNVCPRMQKYDNSLGT</sequence>
<dbReference type="Proteomes" id="UP001175227">
    <property type="component" value="Unassembled WGS sequence"/>
</dbReference>
<feature type="region of interest" description="Disordered" evidence="1">
    <location>
        <begin position="127"/>
        <end position="204"/>
    </location>
</feature>
<comment type="caution">
    <text evidence="2">The sequence shown here is derived from an EMBL/GenBank/DDBJ whole genome shotgun (WGS) entry which is preliminary data.</text>
</comment>
<proteinExistence type="predicted"/>
<organism evidence="2 3">
    <name type="scientific">Armillaria novae-zelandiae</name>
    <dbReference type="NCBI Taxonomy" id="153914"/>
    <lineage>
        <taxon>Eukaryota</taxon>
        <taxon>Fungi</taxon>
        <taxon>Dikarya</taxon>
        <taxon>Basidiomycota</taxon>
        <taxon>Agaricomycotina</taxon>
        <taxon>Agaricomycetes</taxon>
        <taxon>Agaricomycetidae</taxon>
        <taxon>Agaricales</taxon>
        <taxon>Marasmiineae</taxon>
        <taxon>Physalacriaceae</taxon>
        <taxon>Armillaria</taxon>
    </lineage>
</organism>
<accession>A0AA39NW06</accession>
<dbReference type="AlphaFoldDB" id="A0AA39NW06"/>
<reference evidence="2" key="1">
    <citation type="submission" date="2023-06" db="EMBL/GenBank/DDBJ databases">
        <authorList>
            <consortium name="Lawrence Berkeley National Laboratory"/>
            <person name="Ahrendt S."/>
            <person name="Sahu N."/>
            <person name="Indic B."/>
            <person name="Wong-Bajracharya J."/>
            <person name="Merenyi Z."/>
            <person name="Ke H.-M."/>
            <person name="Monk M."/>
            <person name="Kocsube S."/>
            <person name="Drula E."/>
            <person name="Lipzen A."/>
            <person name="Balint B."/>
            <person name="Henrissat B."/>
            <person name="Andreopoulos B."/>
            <person name="Martin F.M."/>
            <person name="Harder C.B."/>
            <person name="Rigling D."/>
            <person name="Ford K.L."/>
            <person name="Foster G.D."/>
            <person name="Pangilinan J."/>
            <person name="Papanicolaou A."/>
            <person name="Barry K."/>
            <person name="LaButti K."/>
            <person name="Viragh M."/>
            <person name="Koriabine M."/>
            <person name="Yan M."/>
            <person name="Riley R."/>
            <person name="Champramary S."/>
            <person name="Plett K.L."/>
            <person name="Tsai I.J."/>
            <person name="Slot J."/>
            <person name="Sipos G."/>
            <person name="Plett J."/>
            <person name="Nagy L.G."/>
            <person name="Grigoriev I.V."/>
        </authorList>
    </citation>
    <scope>NUCLEOTIDE SEQUENCE</scope>
    <source>
        <strain evidence="2">ICMP 16352</strain>
    </source>
</reference>